<sequence>MFTGQDRHLDRVVDLDLWEFYILSRKRIDTELGARKKLSIGPLQQMTHMVRHDRIKSSIDRMIHT</sequence>
<name>A0A136LXK3_9BACT</name>
<evidence type="ECO:0000313" key="1">
    <source>
        <dbReference type="EMBL" id="KXK26382.1"/>
    </source>
</evidence>
<evidence type="ECO:0000313" key="2">
    <source>
        <dbReference type="Proteomes" id="UP000070457"/>
    </source>
</evidence>
<reference evidence="1 2" key="1">
    <citation type="submission" date="2015-02" db="EMBL/GenBank/DDBJ databases">
        <title>Improved understanding of the partial-nitritation anammox process through 23 genomes representing the majority of the microbial community.</title>
        <authorList>
            <person name="Speth D.R."/>
            <person name="In T Zandt M."/>
            <person name="Guerrero Cruz S."/>
            <person name="Jetten M.S."/>
            <person name="Dutilh B.E."/>
        </authorList>
    </citation>
    <scope>NUCLEOTIDE SEQUENCE [LARGE SCALE GENOMIC DNA]</scope>
    <source>
        <strain evidence="1">OLB20</strain>
    </source>
</reference>
<gene>
    <name evidence="1" type="ORF">TR69_WS6001000385</name>
</gene>
<proteinExistence type="predicted"/>
<accession>A0A136LXK3</accession>
<protein>
    <submittedName>
        <fullName evidence="1">Uncharacterized protein</fullName>
    </submittedName>
</protein>
<dbReference type="AlphaFoldDB" id="A0A136LXK3"/>
<dbReference type="Proteomes" id="UP000070457">
    <property type="component" value="Unassembled WGS sequence"/>
</dbReference>
<organism evidence="1 2">
    <name type="scientific">candidate division WS6 bacterium OLB20</name>
    <dbReference type="NCBI Taxonomy" id="1617426"/>
    <lineage>
        <taxon>Bacteria</taxon>
        <taxon>Candidatus Dojkabacteria</taxon>
    </lineage>
</organism>
<comment type="caution">
    <text evidence="1">The sequence shown here is derived from an EMBL/GenBank/DDBJ whole genome shotgun (WGS) entry which is preliminary data.</text>
</comment>
<dbReference type="EMBL" id="JYNZ01000003">
    <property type="protein sequence ID" value="KXK26382.1"/>
    <property type="molecule type" value="Genomic_DNA"/>
</dbReference>